<organism evidence="2 3">
    <name type="scientific">Sulfurovum xiamenensis</name>
    <dbReference type="NCBI Taxonomy" id="3019066"/>
    <lineage>
        <taxon>Bacteria</taxon>
        <taxon>Pseudomonadati</taxon>
        <taxon>Campylobacterota</taxon>
        <taxon>Epsilonproteobacteria</taxon>
        <taxon>Campylobacterales</taxon>
        <taxon>Sulfurovaceae</taxon>
        <taxon>Sulfurovum</taxon>
    </lineage>
</organism>
<keyword evidence="1" id="KW-1133">Transmembrane helix</keyword>
<accession>A0ABT7QRS3</accession>
<dbReference type="RefSeq" id="WP_289401583.1">
    <property type="nucleotide sequence ID" value="NZ_JAQIBC010000002.1"/>
</dbReference>
<comment type="caution">
    <text evidence="2">The sequence shown here is derived from an EMBL/GenBank/DDBJ whole genome shotgun (WGS) entry which is preliminary data.</text>
</comment>
<gene>
    <name evidence="2" type="ORF">PF327_05225</name>
</gene>
<feature type="transmembrane region" description="Helical" evidence="1">
    <location>
        <begin position="78"/>
        <end position="96"/>
    </location>
</feature>
<feature type="transmembrane region" description="Helical" evidence="1">
    <location>
        <begin position="46"/>
        <end position="66"/>
    </location>
</feature>
<feature type="transmembrane region" description="Helical" evidence="1">
    <location>
        <begin position="102"/>
        <end position="121"/>
    </location>
</feature>
<keyword evidence="1" id="KW-0472">Membrane</keyword>
<name>A0ABT7QRS3_9BACT</name>
<evidence type="ECO:0000313" key="3">
    <source>
        <dbReference type="Proteomes" id="UP001169066"/>
    </source>
</evidence>
<feature type="transmembrane region" description="Helical" evidence="1">
    <location>
        <begin position="142"/>
        <end position="161"/>
    </location>
</feature>
<proteinExistence type="predicted"/>
<protein>
    <recommendedName>
        <fullName evidence="4">MFS transporter</fullName>
    </recommendedName>
</protein>
<feature type="transmembrane region" description="Helical" evidence="1">
    <location>
        <begin position="20"/>
        <end position="40"/>
    </location>
</feature>
<reference evidence="2" key="1">
    <citation type="submission" date="2023-01" db="EMBL/GenBank/DDBJ databases">
        <title>Sulfurovum sp. XTW-4 genome assembly.</title>
        <authorList>
            <person name="Wang J."/>
        </authorList>
    </citation>
    <scope>NUCLEOTIDE SEQUENCE</scope>
    <source>
        <strain evidence="2">XTW-4</strain>
    </source>
</reference>
<evidence type="ECO:0000313" key="2">
    <source>
        <dbReference type="EMBL" id="MDM5263594.1"/>
    </source>
</evidence>
<feature type="transmembrane region" description="Helical" evidence="1">
    <location>
        <begin position="167"/>
        <end position="187"/>
    </location>
</feature>
<dbReference type="EMBL" id="JAQIBC010000002">
    <property type="protein sequence ID" value="MDM5263594.1"/>
    <property type="molecule type" value="Genomic_DNA"/>
</dbReference>
<evidence type="ECO:0008006" key="4">
    <source>
        <dbReference type="Google" id="ProtNLM"/>
    </source>
</evidence>
<keyword evidence="3" id="KW-1185">Reference proteome</keyword>
<evidence type="ECO:0000256" key="1">
    <source>
        <dbReference type="SAM" id="Phobius"/>
    </source>
</evidence>
<keyword evidence="1" id="KW-0812">Transmembrane</keyword>
<dbReference type="Proteomes" id="UP001169066">
    <property type="component" value="Unassembled WGS sequence"/>
</dbReference>
<sequence>MKLRNYKFILYEINQSTFLYLQSLAILLITYIDWTLMPYVTKLEGTYLPVYMISFFMLIGALDGIIQPLFKHIRIYKIYLFSIVLDVIQIASYSLYLVSIEVFTYVILAIFTIQGITFEVARVHTVDFMKDESIDLKEYLMIRSFIISLAIILGGVSAMLFDSLDVPLLYILSYLTLLALYGIYLQYKLYQIFKKRIFLSDIELEQDKKELFEKFR</sequence>